<feature type="transmembrane region" description="Helical" evidence="5">
    <location>
        <begin position="91"/>
        <end position="112"/>
    </location>
</feature>
<reference evidence="6 7" key="1">
    <citation type="journal article" date="2019" name="New Phytol.">
        <title>Comparative genomics reveals unique wood-decay strategies and fruiting body development in the Schizophyllaceae.</title>
        <authorList>
            <person name="Almasi E."/>
            <person name="Sahu N."/>
            <person name="Krizsan K."/>
            <person name="Balint B."/>
            <person name="Kovacs G.M."/>
            <person name="Kiss B."/>
            <person name="Cseklye J."/>
            <person name="Drula E."/>
            <person name="Henrissat B."/>
            <person name="Nagy I."/>
            <person name="Chovatia M."/>
            <person name="Adam C."/>
            <person name="LaButti K."/>
            <person name="Lipzen A."/>
            <person name="Riley R."/>
            <person name="Grigoriev I.V."/>
            <person name="Nagy L.G."/>
        </authorList>
    </citation>
    <scope>NUCLEOTIDE SEQUENCE [LARGE SCALE GENOMIC DNA]</scope>
    <source>
        <strain evidence="6 7">NL-1724</strain>
    </source>
</reference>
<feature type="transmembrane region" description="Helical" evidence="5">
    <location>
        <begin position="29"/>
        <end position="46"/>
    </location>
</feature>
<keyword evidence="2 5" id="KW-0812">Transmembrane</keyword>
<sequence length="282" mass="30386">MSDTKSTLQSAEHAVISELKEAGTLAKDVALSGGYIYPIHGIYYFATHPSLYRSVAPVIYKTMLTSAGITAGMFFFTYLPQVAFCAFFSGPLAFVAAAVMVLGESYAIILTVTKTFLLGNAQDRLFDAVLIQRGHEHLVENGREISVNSSGIKKLGKAVTKPLDRFSKEGIMRYIVSLPLNSLPVVGTVLFLLYNGRKSGPASHARYFQLKKFGADARAAFVEKYRGAYTGFGASALALNLVPIVGLAFSFTTTVGAALWAADLEKKDAGGTTQPEVEEVEM</sequence>
<dbReference type="OrthoDB" id="2107885at2759"/>
<accession>A0A550C3X3</accession>
<proteinExistence type="predicted"/>
<organism evidence="6 7">
    <name type="scientific">Schizophyllum amplum</name>
    <dbReference type="NCBI Taxonomy" id="97359"/>
    <lineage>
        <taxon>Eukaryota</taxon>
        <taxon>Fungi</taxon>
        <taxon>Dikarya</taxon>
        <taxon>Basidiomycota</taxon>
        <taxon>Agaricomycotina</taxon>
        <taxon>Agaricomycetes</taxon>
        <taxon>Agaricomycetidae</taxon>
        <taxon>Agaricales</taxon>
        <taxon>Schizophyllaceae</taxon>
        <taxon>Schizophyllum</taxon>
    </lineage>
</organism>
<evidence type="ECO:0000256" key="3">
    <source>
        <dbReference type="ARBA" id="ARBA00022989"/>
    </source>
</evidence>
<keyword evidence="3 5" id="KW-1133">Transmembrane helix</keyword>
<protein>
    <recommendedName>
        <fullName evidence="8">Outer spore wall protein RRT8</fullName>
    </recommendedName>
</protein>
<dbReference type="AlphaFoldDB" id="A0A550C3X3"/>
<feature type="transmembrane region" description="Helical" evidence="5">
    <location>
        <begin position="171"/>
        <end position="194"/>
    </location>
</feature>
<evidence type="ECO:0000313" key="7">
    <source>
        <dbReference type="Proteomes" id="UP000320762"/>
    </source>
</evidence>
<comment type="subcellular location">
    <subcellularLocation>
        <location evidence="1">Membrane</location>
        <topology evidence="1">Multi-pass membrane protein</topology>
    </subcellularLocation>
</comment>
<evidence type="ECO:0000313" key="6">
    <source>
        <dbReference type="EMBL" id="TRM59416.1"/>
    </source>
</evidence>
<dbReference type="InterPro" id="IPR052786">
    <property type="entry name" value="Spore_wall_assembly"/>
</dbReference>
<evidence type="ECO:0000256" key="2">
    <source>
        <dbReference type="ARBA" id="ARBA00022692"/>
    </source>
</evidence>
<name>A0A550C3X3_9AGAR</name>
<keyword evidence="7" id="KW-1185">Reference proteome</keyword>
<dbReference type="Proteomes" id="UP000320762">
    <property type="component" value="Unassembled WGS sequence"/>
</dbReference>
<gene>
    <name evidence="6" type="ORF">BD626DRAFT_508237</name>
</gene>
<dbReference type="EMBL" id="VDMD01000028">
    <property type="protein sequence ID" value="TRM59416.1"/>
    <property type="molecule type" value="Genomic_DNA"/>
</dbReference>
<dbReference type="PANTHER" id="PTHR34292">
    <property type="entry name" value="OUTER SPORE WALL PROTEIN LDS1"/>
    <property type="match status" value="1"/>
</dbReference>
<evidence type="ECO:0000256" key="1">
    <source>
        <dbReference type="ARBA" id="ARBA00004141"/>
    </source>
</evidence>
<dbReference type="InterPro" id="IPR059112">
    <property type="entry name" value="CysZ/EI24"/>
</dbReference>
<evidence type="ECO:0000256" key="4">
    <source>
        <dbReference type="ARBA" id="ARBA00023136"/>
    </source>
</evidence>
<dbReference type="Pfam" id="PF07264">
    <property type="entry name" value="EI24"/>
    <property type="match status" value="1"/>
</dbReference>
<feature type="transmembrane region" description="Helical" evidence="5">
    <location>
        <begin position="58"/>
        <end position="79"/>
    </location>
</feature>
<evidence type="ECO:0000256" key="5">
    <source>
        <dbReference type="SAM" id="Phobius"/>
    </source>
</evidence>
<keyword evidence="4 5" id="KW-0472">Membrane</keyword>
<dbReference type="PANTHER" id="PTHR34292:SF2">
    <property type="entry name" value="OUTER SPORE WALL PROTEIN LDS1"/>
    <property type="match status" value="1"/>
</dbReference>
<comment type="caution">
    <text evidence="6">The sequence shown here is derived from an EMBL/GenBank/DDBJ whole genome shotgun (WGS) entry which is preliminary data.</text>
</comment>
<dbReference type="STRING" id="97359.A0A550C3X3"/>
<evidence type="ECO:0008006" key="8">
    <source>
        <dbReference type="Google" id="ProtNLM"/>
    </source>
</evidence>